<keyword evidence="2 4" id="KW-0472">Membrane</keyword>
<dbReference type="InterPro" id="IPR006665">
    <property type="entry name" value="OmpA-like"/>
</dbReference>
<dbReference type="InterPro" id="IPR050330">
    <property type="entry name" value="Bact_OuterMem_StrucFunc"/>
</dbReference>
<dbReference type="PRINTS" id="PR01021">
    <property type="entry name" value="OMPADOMAIN"/>
</dbReference>
<dbReference type="PANTHER" id="PTHR30329">
    <property type="entry name" value="STATOR ELEMENT OF FLAGELLAR MOTOR COMPLEX"/>
    <property type="match status" value="1"/>
</dbReference>
<dbReference type="PANTHER" id="PTHR30329:SF21">
    <property type="entry name" value="LIPOPROTEIN YIAD-RELATED"/>
    <property type="match status" value="1"/>
</dbReference>
<evidence type="ECO:0000256" key="2">
    <source>
        <dbReference type="ARBA" id="ARBA00023136"/>
    </source>
</evidence>
<evidence type="ECO:0000313" key="7">
    <source>
        <dbReference type="EMBL" id="ROS00959.1"/>
    </source>
</evidence>
<dbReference type="SUPFAM" id="SSF103088">
    <property type="entry name" value="OmpA-like"/>
    <property type="match status" value="1"/>
</dbReference>
<dbReference type="Gene3D" id="3.30.1330.60">
    <property type="entry name" value="OmpA-like domain"/>
    <property type="match status" value="1"/>
</dbReference>
<dbReference type="InterPro" id="IPR006664">
    <property type="entry name" value="OMP_bac"/>
</dbReference>
<dbReference type="InterPro" id="IPR036737">
    <property type="entry name" value="OmpA-like_sf"/>
</dbReference>
<dbReference type="AlphaFoldDB" id="A0A3N2DMR9"/>
<sequence>MSSKLLLGLSLFLLASCAEHIVPEDYQPAEDYGVRGLPNSDQPIRRPYSVGKILPPQNALADDDSDGVINGRDQCANTSMSVQITNNGCDLFDHTLYQAKYSANFNTAQASLSTSDAKRLKSVAEEFNDSSSQFILVVGHTDASGHSASNQTLSIKRAVAIAEVLHNRYHVPRQQILISGQGNKMNIATNDTEADRAKNRRADVLFTDHKNLERFKWDIWSVDNQSLYDTSVDSDQQQYNVITFDEAAQ</sequence>
<evidence type="ECO:0000313" key="8">
    <source>
        <dbReference type="Proteomes" id="UP000275394"/>
    </source>
</evidence>
<gene>
    <name evidence="7" type="ORF">EDC56_1382</name>
</gene>
<dbReference type="Proteomes" id="UP000275394">
    <property type="component" value="Unassembled WGS sequence"/>
</dbReference>
<dbReference type="PROSITE" id="PS51123">
    <property type="entry name" value="OMPA_2"/>
    <property type="match status" value="1"/>
</dbReference>
<dbReference type="Pfam" id="PF00691">
    <property type="entry name" value="OmpA"/>
    <property type="match status" value="1"/>
</dbReference>
<feature type="domain" description="OmpA-like" evidence="6">
    <location>
        <begin position="92"/>
        <end position="210"/>
    </location>
</feature>
<evidence type="ECO:0000256" key="1">
    <source>
        <dbReference type="ARBA" id="ARBA00004442"/>
    </source>
</evidence>
<dbReference type="EMBL" id="RKHR01000004">
    <property type="protein sequence ID" value="ROS00959.1"/>
    <property type="molecule type" value="Genomic_DNA"/>
</dbReference>
<evidence type="ECO:0000259" key="6">
    <source>
        <dbReference type="PROSITE" id="PS51123"/>
    </source>
</evidence>
<protein>
    <submittedName>
        <fullName evidence="7">OmpA family protein</fullName>
    </submittedName>
</protein>
<keyword evidence="3" id="KW-0998">Cell outer membrane</keyword>
<feature type="signal peptide" evidence="5">
    <location>
        <begin position="1"/>
        <end position="20"/>
    </location>
</feature>
<comment type="subcellular location">
    <subcellularLocation>
        <location evidence="1">Cell outer membrane</location>
    </subcellularLocation>
</comment>
<reference evidence="7 8" key="1">
    <citation type="submission" date="2018-11" db="EMBL/GenBank/DDBJ databases">
        <title>Genomic Encyclopedia of Type Strains, Phase IV (KMG-IV): sequencing the most valuable type-strain genomes for metagenomic binning, comparative biology and taxonomic classification.</title>
        <authorList>
            <person name="Goeker M."/>
        </authorList>
    </citation>
    <scope>NUCLEOTIDE SEQUENCE [LARGE SCALE GENOMIC DNA]</scope>
    <source>
        <strain evidence="7 8">DSM 100316</strain>
    </source>
</reference>
<name>A0A3N2DMR9_9GAMM</name>
<organism evidence="7 8">
    <name type="scientific">Sinobacterium caligoides</name>
    <dbReference type="NCBI Taxonomy" id="933926"/>
    <lineage>
        <taxon>Bacteria</taxon>
        <taxon>Pseudomonadati</taxon>
        <taxon>Pseudomonadota</taxon>
        <taxon>Gammaproteobacteria</taxon>
        <taxon>Cellvibrionales</taxon>
        <taxon>Spongiibacteraceae</taxon>
        <taxon>Sinobacterium</taxon>
    </lineage>
</organism>
<keyword evidence="8" id="KW-1185">Reference proteome</keyword>
<dbReference type="CDD" id="cd07185">
    <property type="entry name" value="OmpA_C-like"/>
    <property type="match status" value="1"/>
</dbReference>
<evidence type="ECO:0000256" key="4">
    <source>
        <dbReference type="PROSITE-ProRule" id="PRU00473"/>
    </source>
</evidence>
<evidence type="ECO:0000256" key="5">
    <source>
        <dbReference type="SAM" id="SignalP"/>
    </source>
</evidence>
<feature type="chain" id="PRO_5018310328" evidence="5">
    <location>
        <begin position="21"/>
        <end position="249"/>
    </location>
</feature>
<evidence type="ECO:0000256" key="3">
    <source>
        <dbReference type="ARBA" id="ARBA00023237"/>
    </source>
</evidence>
<accession>A0A3N2DMR9</accession>
<proteinExistence type="predicted"/>
<dbReference type="PROSITE" id="PS51257">
    <property type="entry name" value="PROKAR_LIPOPROTEIN"/>
    <property type="match status" value="1"/>
</dbReference>
<dbReference type="RefSeq" id="WP_162844111.1">
    <property type="nucleotide sequence ID" value="NZ_RKHR01000004.1"/>
</dbReference>
<keyword evidence="5" id="KW-0732">Signal</keyword>
<dbReference type="GO" id="GO:0009279">
    <property type="term" value="C:cell outer membrane"/>
    <property type="evidence" value="ECO:0007669"/>
    <property type="project" value="UniProtKB-SubCell"/>
</dbReference>
<comment type="caution">
    <text evidence="7">The sequence shown here is derived from an EMBL/GenBank/DDBJ whole genome shotgun (WGS) entry which is preliminary data.</text>
</comment>